<dbReference type="InterPro" id="IPR050288">
    <property type="entry name" value="Cellulose_deg_GH3"/>
</dbReference>
<dbReference type="PANTHER" id="PTHR42715:SF10">
    <property type="entry name" value="BETA-GLUCOSIDASE"/>
    <property type="match status" value="1"/>
</dbReference>
<dbReference type="SMART" id="SM01217">
    <property type="entry name" value="Fn3_like"/>
    <property type="match status" value="1"/>
</dbReference>
<dbReference type="SUPFAM" id="SSF52279">
    <property type="entry name" value="Beta-D-glucan exohydrolase, C-terminal domain"/>
    <property type="match status" value="1"/>
</dbReference>
<gene>
    <name evidence="6" type="ORF">FC89_GL001399</name>
</gene>
<protein>
    <submittedName>
        <fullName evidence="6">Glucan 1,4-beta-glucosidase</fullName>
    </submittedName>
</protein>
<dbReference type="InterPro" id="IPR019800">
    <property type="entry name" value="Glyco_hydro_3_AS"/>
</dbReference>
<sequence>MNTEATLKKMTLREKAELVSGYALWFIKGVDRLNVPSIMMSDGPSGLRKQDDPTKVEESVKAVNFPASALTACSFDEDKLYKLGENLGSAARKEDVNILLGPGVNIKRTPLNGRNFEYFSEDPLLAGKLGSAYVKGVQSQGVGVSLKHFAGNNRELTRFTSTSNIDDRALREVYLKPFEYVVKNANPTTIMCSYNALNGVLNSQNKTLLTDILREEWGYKGVVMSDWGATDDHIEALKAGLNLEMPGKGELSVTEVVDAVRNDRLEESILDNSVYRILELIDKCKFAEKNNHEVKSLTEQHEFACDLAANSMVLLKNDHDVLPIKSNDNILVVGELAINPHYQGGGSSHVNLYSLITPLDGIKDHHGMVGFSKGYEENGKNNQQLIKDAVNEAKNYSKVVVFAGTTNSSESEGFDRENISLPDYQNDLICKLAEANKNIVVVLQNGSVVEMPWISKVAGVLETYLAGEAVGEATWSVLSGAVNPSGKLSETFPISLKDTSAYGTFGTSKVEENYHESIFVGYKYFDIKDKKVLFPFGYGLSYTKFAYSDISLADLDGELQVKFVLKNVGACAGSEVPQIYISNLTSDFEMPKKVLAGFTKVYLNSGESKEVVINIKKAEFTYFNPIKQSWCFDNGEYLIQLGESSREMHFCEKIKLEWNTDPVALINRDSYLDDVIENEKLFSLFKQSKLYAGLYQPVKDNNDATLKMMRYTPLRSVLMLGSYKTSSVVDEFVNDANALGK</sequence>
<keyword evidence="2 4" id="KW-0378">Hydrolase</keyword>
<dbReference type="PROSITE" id="PS00775">
    <property type="entry name" value="GLYCOSYL_HYDROL_F3"/>
    <property type="match status" value="1"/>
</dbReference>
<dbReference type="GeneID" id="98319404"/>
<dbReference type="InterPro" id="IPR002772">
    <property type="entry name" value="Glyco_hydro_3_C"/>
</dbReference>
<dbReference type="PATRIC" id="fig|1423750.3.peg.1434"/>
<organism evidence="6 7">
    <name type="scientific">Liquorilactobacillus ghanensis DSM 18630</name>
    <dbReference type="NCBI Taxonomy" id="1423750"/>
    <lineage>
        <taxon>Bacteria</taxon>
        <taxon>Bacillati</taxon>
        <taxon>Bacillota</taxon>
        <taxon>Bacilli</taxon>
        <taxon>Lactobacillales</taxon>
        <taxon>Lactobacillaceae</taxon>
        <taxon>Liquorilactobacillus</taxon>
    </lineage>
</organism>
<dbReference type="GO" id="GO:0005975">
    <property type="term" value="P:carbohydrate metabolic process"/>
    <property type="evidence" value="ECO:0007669"/>
    <property type="project" value="InterPro"/>
</dbReference>
<dbReference type="InterPro" id="IPR026891">
    <property type="entry name" value="Fn3-like"/>
</dbReference>
<keyword evidence="3" id="KW-0119">Carbohydrate metabolism</keyword>
<dbReference type="InterPro" id="IPR013783">
    <property type="entry name" value="Ig-like_fold"/>
</dbReference>
<keyword evidence="4" id="KW-0326">Glycosidase</keyword>
<evidence type="ECO:0000256" key="4">
    <source>
        <dbReference type="RuleBase" id="RU361161"/>
    </source>
</evidence>
<comment type="similarity">
    <text evidence="1 4">Belongs to the glycosyl hydrolase 3 family.</text>
</comment>
<evidence type="ECO:0000259" key="5">
    <source>
        <dbReference type="SMART" id="SM01217"/>
    </source>
</evidence>
<evidence type="ECO:0000256" key="3">
    <source>
        <dbReference type="ARBA" id="ARBA00023277"/>
    </source>
</evidence>
<accession>A0A0R1VVU4</accession>
<evidence type="ECO:0000313" key="7">
    <source>
        <dbReference type="Proteomes" id="UP000051451"/>
    </source>
</evidence>
<dbReference type="Gene3D" id="3.40.50.1700">
    <property type="entry name" value="Glycoside hydrolase family 3 C-terminal domain"/>
    <property type="match status" value="1"/>
</dbReference>
<dbReference type="Pfam" id="PF14310">
    <property type="entry name" value="Fn3-like"/>
    <property type="match status" value="1"/>
</dbReference>
<dbReference type="InterPro" id="IPR001764">
    <property type="entry name" value="Glyco_hydro_3_N"/>
</dbReference>
<dbReference type="SUPFAM" id="SSF51445">
    <property type="entry name" value="(Trans)glycosidases"/>
    <property type="match status" value="1"/>
</dbReference>
<dbReference type="InterPro" id="IPR017853">
    <property type="entry name" value="GH"/>
</dbReference>
<proteinExistence type="inferred from homology"/>
<dbReference type="Pfam" id="PF00933">
    <property type="entry name" value="Glyco_hydro_3"/>
    <property type="match status" value="1"/>
</dbReference>
<dbReference type="Gene3D" id="3.20.20.300">
    <property type="entry name" value="Glycoside hydrolase, family 3, N-terminal domain"/>
    <property type="match status" value="1"/>
</dbReference>
<dbReference type="EMBL" id="AZGB01000018">
    <property type="protein sequence ID" value="KRM05692.1"/>
    <property type="molecule type" value="Genomic_DNA"/>
</dbReference>
<comment type="caution">
    <text evidence="6">The sequence shown here is derived from an EMBL/GenBank/DDBJ whole genome shotgun (WGS) entry which is preliminary data.</text>
</comment>
<name>A0A0R1VVU4_9LACO</name>
<dbReference type="Pfam" id="PF01915">
    <property type="entry name" value="Glyco_hydro_3_C"/>
    <property type="match status" value="1"/>
</dbReference>
<evidence type="ECO:0000256" key="1">
    <source>
        <dbReference type="ARBA" id="ARBA00005336"/>
    </source>
</evidence>
<dbReference type="Gene3D" id="2.60.40.10">
    <property type="entry name" value="Immunoglobulins"/>
    <property type="match status" value="1"/>
</dbReference>
<evidence type="ECO:0000256" key="2">
    <source>
        <dbReference type="ARBA" id="ARBA00022801"/>
    </source>
</evidence>
<dbReference type="InterPro" id="IPR036962">
    <property type="entry name" value="Glyco_hydro_3_N_sf"/>
</dbReference>
<dbReference type="InterPro" id="IPR036881">
    <property type="entry name" value="Glyco_hydro_3_C_sf"/>
</dbReference>
<evidence type="ECO:0000313" key="6">
    <source>
        <dbReference type="EMBL" id="KRM05692.1"/>
    </source>
</evidence>
<keyword evidence="7" id="KW-1185">Reference proteome</keyword>
<dbReference type="PRINTS" id="PR00133">
    <property type="entry name" value="GLHYDRLASE3"/>
</dbReference>
<dbReference type="PANTHER" id="PTHR42715">
    <property type="entry name" value="BETA-GLUCOSIDASE"/>
    <property type="match status" value="1"/>
</dbReference>
<feature type="domain" description="Fibronectin type III-like" evidence="5">
    <location>
        <begin position="575"/>
        <end position="645"/>
    </location>
</feature>
<dbReference type="AlphaFoldDB" id="A0A0R1VVU4"/>
<dbReference type="RefSeq" id="WP_057872131.1">
    <property type="nucleotide sequence ID" value="NZ_AZGB01000018.1"/>
</dbReference>
<dbReference type="STRING" id="1423750.FC89_GL001399"/>
<dbReference type="Proteomes" id="UP000051451">
    <property type="component" value="Unassembled WGS sequence"/>
</dbReference>
<reference evidence="6 7" key="1">
    <citation type="journal article" date="2015" name="Genome Announc.">
        <title>Expanding the biotechnology potential of lactobacilli through comparative genomics of 213 strains and associated genera.</title>
        <authorList>
            <person name="Sun Z."/>
            <person name="Harris H.M."/>
            <person name="McCann A."/>
            <person name="Guo C."/>
            <person name="Argimon S."/>
            <person name="Zhang W."/>
            <person name="Yang X."/>
            <person name="Jeffery I.B."/>
            <person name="Cooney J.C."/>
            <person name="Kagawa T.F."/>
            <person name="Liu W."/>
            <person name="Song Y."/>
            <person name="Salvetti E."/>
            <person name="Wrobel A."/>
            <person name="Rasinkangas P."/>
            <person name="Parkhill J."/>
            <person name="Rea M.C."/>
            <person name="O'Sullivan O."/>
            <person name="Ritari J."/>
            <person name="Douillard F.P."/>
            <person name="Paul Ross R."/>
            <person name="Yang R."/>
            <person name="Briner A.E."/>
            <person name="Felis G.E."/>
            <person name="de Vos W.M."/>
            <person name="Barrangou R."/>
            <person name="Klaenhammer T.R."/>
            <person name="Caufield P.W."/>
            <person name="Cui Y."/>
            <person name="Zhang H."/>
            <person name="O'Toole P.W."/>
        </authorList>
    </citation>
    <scope>NUCLEOTIDE SEQUENCE [LARGE SCALE GENOMIC DNA]</scope>
    <source>
        <strain evidence="6 7">DSM 18630</strain>
    </source>
</reference>
<dbReference type="OrthoDB" id="9805821at2"/>
<dbReference type="GO" id="GO:0004553">
    <property type="term" value="F:hydrolase activity, hydrolyzing O-glycosyl compounds"/>
    <property type="evidence" value="ECO:0007669"/>
    <property type="project" value="InterPro"/>
</dbReference>